<reference evidence="3" key="1">
    <citation type="journal article" date="2018" name="Nat. Microbiol.">
        <title>Leveraging single-cell genomics to expand the fungal tree of life.</title>
        <authorList>
            <person name="Ahrendt S.R."/>
            <person name="Quandt C.A."/>
            <person name="Ciobanu D."/>
            <person name="Clum A."/>
            <person name="Salamov A."/>
            <person name="Andreopoulos B."/>
            <person name="Cheng J.F."/>
            <person name="Woyke T."/>
            <person name="Pelin A."/>
            <person name="Henrissat B."/>
            <person name="Reynolds N.K."/>
            <person name="Benny G.L."/>
            <person name="Smith M.E."/>
            <person name="James T.Y."/>
            <person name="Grigoriev I.V."/>
        </authorList>
    </citation>
    <scope>NUCLEOTIDE SEQUENCE [LARGE SCALE GENOMIC DNA]</scope>
</reference>
<gene>
    <name evidence="2" type="ORF">BJ684DRAFT_17114</name>
</gene>
<accession>A0A4P9Y1J7</accession>
<sequence length="325" mass="33749">MHAATVHLYDAVADAAPPEVRVQATRYLRLCMTLLNNLSDVSAGAAKCEGWLRRLADLRGIHVPSQAEVDAYWKEATVCREGTGAASKAEDGSGSGEAAGSASDQAREIGSRSALRSLLQQGQQHEATPGVNRSKGKRDRYCAAGGGGESTGSGGGRKRVRSSSSSQSSSDSRTTSPIPPSVIAGGKGSERSGVASGRGRSKTEDARPSSSSSFASMGTSVPAQSTQDLLNSSPATLSSFPTTGLSYAGQGWSGRPAAPTGMEEEGYMALERETRDLDLWKGLSGAEGNGTACDAYSVLLPGMQQALQEEMIRAIQSLDPMGEKE</sequence>
<dbReference type="Proteomes" id="UP000267251">
    <property type="component" value="Unassembled WGS sequence"/>
</dbReference>
<evidence type="ECO:0000313" key="2">
    <source>
        <dbReference type="EMBL" id="RKP12392.1"/>
    </source>
</evidence>
<dbReference type="EMBL" id="KZ988349">
    <property type="protein sequence ID" value="RKP12392.1"/>
    <property type="molecule type" value="Genomic_DNA"/>
</dbReference>
<keyword evidence="3" id="KW-1185">Reference proteome</keyword>
<organism evidence="2 3">
    <name type="scientific">Piptocephalis cylindrospora</name>
    <dbReference type="NCBI Taxonomy" id="1907219"/>
    <lineage>
        <taxon>Eukaryota</taxon>
        <taxon>Fungi</taxon>
        <taxon>Fungi incertae sedis</taxon>
        <taxon>Zoopagomycota</taxon>
        <taxon>Zoopagomycotina</taxon>
        <taxon>Zoopagomycetes</taxon>
        <taxon>Zoopagales</taxon>
        <taxon>Piptocephalidaceae</taxon>
        <taxon>Piptocephalis</taxon>
    </lineage>
</organism>
<feature type="compositionally biased region" description="Low complexity" evidence="1">
    <location>
        <begin position="162"/>
        <end position="176"/>
    </location>
</feature>
<proteinExistence type="predicted"/>
<name>A0A4P9Y1J7_9FUNG</name>
<evidence type="ECO:0000313" key="3">
    <source>
        <dbReference type="Proteomes" id="UP000267251"/>
    </source>
</evidence>
<dbReference type="AlphaFoldDB" id="A0A4P9Y1J7"/>
<protein>
    <submittedName>
        <fullName evidence="2">Uncharacterized protein</fullName>
    </submittedName>
</protein>
<feature type="region of interest" description="Disordered" evidence="1">
    <location>
        <begin position="84"/>
        <end position="237"/>
    </location>
</feature>
<feature type="compositionally biased region" description="Gly residues" evidence="1">
    <location>
        <begin position="144"/>
        <end position="155"/>
    </location>
</feature>
<feature type="compositionally biased region" description="Polar residues" evidence="1">
    <location>
        <begin position="221"/>
        <end position="237"/>
    </location>
</feature>
<evidence type="ECO:0000256" key="1">
    <source>
        <dbReference type="SAM" id="MobiDB-lite"/>
    </source>
</evidence>
<feature type="compositionally biased region" description="Low complexity" evidence="1">
    <location>
        <begin position="209"/>
        <end position="220"/>
    </location>
</feature>